<sequence length="72" mass="7825">MQSVDTSLSSLIVANTHMPNTVGPCTPLELQEKTSIHTKPAILDLLKHQLRVRYNGLSKPVPRESMEGSGNG</sequence>
<reference evidence="1" key="1">
    <citation type="submission" date="2014-12" db="EMBL/GenBank/DDBJ databases">
        <title>Insight into the proteome of Arion vulgaris.</title>
        <authorList>
            <person name="Aradska J."/>
            <person name="Bulat T."/>
            <person name="Smidak R."/>
            <person name="Sarate P."/>
            <person name="Gangsoo J."/>
            <person name="Sialana F."/>
            <person name="Bilban M."/>
            <person name="Lubec G."/>
        </authorList>
    </citation>
    <scope>NUCLEOTIDE SEQUENCE</scope>
    <source>
        <tissue evidence="1">Skin</tissue>
    </source>
</reference>
<proteinExistence type="predicted"/>
<dbReference type="EMBL" id="HACG01020656">
    <property type="protein sequence ID" value="CEK67521.1"/>
    <property type="molecule type" value="Transcribed_RNA"/>
</dbReference>
<dbReference type="AlphaFoldDB" id="A0A0B6ZI31"/>
<organism evidence="1">
    <name type="scientific">Arion vulgaris</name>
    <dbReference type="NCBI Taxonomy" id="1028688"/>
    <lineage>
        <taxon>Eukaryota</taxon>
        <taxon>Metazoa</taxon>
        <taxon>Spiralia</taxon>
        <taxon>Lophotrochozoa</taxon>
        <taxon>Mollusca</taxon>
        <taxon>Gastropoda</taxon>
        <taxon>Heterobranchia</taxon>
        <taxon>Euthyneura</taxon>
        <taxon>Panpulmonata</taxon>
        <taxon>Eupulmonata</taxon>
        <taxon>Stylommatophora</taxon>
        <taxon>Helicina</taxon>
        <taxon>Arionoidea</taxon>
        <taxon>Arionidae</taxon>
        <taxon>Arion</taxon>
    </lineage>
</organism>
<feature type="non-terminal residue" evidence="1">
    <location>
        <position position="72"/>
    </location>
</feature>
<evidence type="ECO:0000313" key="1">
    <source>
        <dbReference type="EMBL" id="CEK67521.1"/>
    </source>
</evidence>
<protein>
    <submittedName>
        <fullName evidence="1">Uncharacterized protein</fullName>
    </submittedName>
</protein>
<name>A0A0B6ZI31_9EUPU</name>
<gene>
    <name evidence="1" type="primary">ORF62916</name>
</gene>
<accession>A0A0B6ZI31</accession>